<comment type="caution">
    <text evidence="2">The sequence shown here is derived from an EMBL/GenBank/DDBJ whole genome shotgun (WGS) entry which is preliminary data.</text>
</comment>
<evidence type="ECO:0000313" key="2">
    <source>
        <dbReference type="EMBL" id="MEF3318160.1"/>
    </source>
</evidence>
<proteinExistence type="predicted"/>
<protein>
    <submittedName>
        <fullName evidence="2">DUF4065 domain-containing protein</fullName>
    </submittedName>
</protein>
<dbReference type="Proteomes" id="UP001328425">
    <property type="component" value="Unassembled WGS sequence"/>
</dbReference>
<dbReference type="InterPro" id="IPR025272">
    <property type="entry name" value="SocA_Panacea"/>
</dbReference>
<dbReference type="EMBL" id="JARBCY010000033">
    <property type="protein sequence ID" value="MEF3318160.1"/>
    <property type="molecule type" value="Genomic_DNA"/>
</dbReference>
<dbReference type="RefSeq" id="WP_332087300.1">
    <property type="nucleotide sequence ID" value="NZ_JARBCY010000033.1"/>
</dbReference>
<dbReference type="Pfam" id="PF13274">
    <property type="entry name" value="SocA_Panacea"/>
    <property type="match status" value="1"/>
</dbReference>
<accession>A0ABU7XA62</accession>
<name>A0ABU7XA62_9FIRM</name>
<feature type="domain" description="Antitoxin SocA-like Panacea" evidence="1">
    <location>
        <begin position="24"/>
        <end position="116"/>
    </location>
</feature>
<sequence>MKTYSYRDVSDWFLSKESMSPKKLQKLTYYSEAWSNALFRESLINDTRFEAWVHGPVSPELYKDYKEYGWNEIPEKTDNSKKFINKVIELLESVWVTYGDKSANELEALTHQEYPWIKAREGYKELENSNVKIDPEVMGEYYRSIYIGG</sequence>
<gene>
    <name evidence="2" type="ORF">PV361_05540</name>
</gene>
<evidence type="ECO:0000259" key="1">
    <source>
        <dbReference type="Pfam" id="PF13274"/>
    </source>
</evidence>
<reference evidence="2 3" key="1">
    <citation type="submission" date="2022-11" db="EMBL/GenBank/DDBJ databases">
        <title>The First Case of Preauricular Fistular Abscess Caused by Peptoniphilus grossensis.</title>
        <authorList>
            <person name="Byun J.-H."/>
        </authorList>
    </citation>
    <scope>NUCLEOTIDE SEQUENCE [LARGE SCALE GENOMIC DNA]</scope>
    <source>
        <strain evidence="2 3">GYB008</strain>
    </source>
</reference>
<organism evidence="2 3">
    <name type="scientific">Peptoniphilus grossensis</name>
    <dbReference type="NCBI Taxonomy" id="1465756"/>
    <lineage>
        <taxon>Bacteria</taxon>
        <taxon>Bacillati</taxon>
        <taxon>Bacillota</taxon>
        <taxon>Tissierellia</taxon>
        <taxon>Tissierellales</taxon>
        <taxon>Peptoniphilaceae</taxon>
        <taxon>Peptoniphilus</taxon>
    </lineage>
</organism>
<evidence type="ECO:0000313" key="3">
    <source>
        <dbReference type="Proteomes" id="UP001328425"/>
    </source>
</evidence>
<keyword evidence="3" id="KW-1185">Reference proteome</keyword>